<organism evidence="1">
    <name type="scientific">uncultured Desulfovibrio sp</name>
    <dbReference type="NCBI Taxonomy" id="167968"/>
    <lineage>
        <taxon>Bacteria</taxon>
        <taxon>Pseudomonadati</taxon>
        <taxon>Thermodesulfobacteriota</taxon>
        <taxon>Desulfovibrionia</taxon>
        <taxon>Desulfovibrionales</taxon>
        <taxon>Desulfovibrionaceae</taxon>
        <taxon>Desulfovibrio</taxon>
        <taxon>environmental samples</taxon>
    </lineage>
</organism>
<proteinExistence type="predicted"/>
<name>A0A212L016_9BACT</name>
<protein>
    <submittedName>
        <fullName evidence="1">Uncharacterized protein</fullName>
    </submittedName>
</protein>
<reference evidence="1" key="1">
    <citation type="submission" date="2016-08" db="EMBL/GenBank/DDBJ databases">
        <authorList>
            <person name="Seilhamer J.J."/>
        </authorList>
    </citation>
    <scope>NUCLEOTIDE SEQUENCE</scope>
    <source>
        <strain evidence="1">86-1</strain>
    </source>
</reference>
<evidence type="ECO:0000313" key="1">
    <source>
        <dbReference type="EMBL" id="SCM70729.1"/>
    </source>
</evidence>
<accession>A0A212L016</accession>
<dbReference type="EMBL" id="FMJC01000001">
    <property type="protein sequence ID" value="SCM70729.1"/>
    <property type="molecule type" value="Genomic_DNA"/>
</dbReference>
<dbReference type="AlphaFoldDB" id="A0A212L016"/>
<sequence>MVAKCGHFCFSFAFHMVAVCRGTGFGLVVDRLPGPFVFRIGLCSFYRQPHGAQGAAGGAHHHPGTCVRHCGRMDCTWRRARPAHHRGRRAYSWFGSNAEQALTARVQQHATRKSPAGIPAGLSLWQNRIVKTANGRQTDQINSKEARIKEPPGNAQLLRLARRDLILKQEWTLPSPTVSKKMKQVRQTE</sequence>
<gene>
    <name evidence="1" type="ORF">KL86DES1_10590</name>
</gene>